<feature type="region of interest" description="Disordered" evidence="2">
    <location>
        <begin position="176"/>
        <end position="196"/>
    </location>
</feature>
<dbReference type="PROSITE" id="PS50076">
    <property type="entry name" value="DNAJ_2"/>
    <property type="match status" value="1"/>
</dbReference>
<evidence type="ECO:0000313" key="4">
    <source>
        <dbReference type="EMBL" id="RPB25326.1"/>
    </source>
</evidence>
<dbReference type="Gene3D" id="1.10.287.110">
    <property type="entry name" value="DnaJ domain"/>
    <property type="match status" value="1"/>
</dbReference>
<dbReference type="InterPro" id="IPR018253">
    <property type="entry name" value="DnaJ_domain_CS"/>
</dbReference>
<feature type="domain" description="J" evidence="3">
    <location>
        <begin position="6"/>
        <end position="72"/>
    </location>
</feature>
<dbReference type="InterPro" id="IPR002939">
    <property type="entry name" value="DnaJ_C"/>
</dbReference>
<dbReference type="InterPro" id="IPR051339">
    <property type="entry name" value="DnaJ_subfamily_B"/>
</dbReference>
<sequence>MVRETKLYDALGVKQDASAEEIKKAYRKQALKTHPDKVSKDDKQAHEKFREVSQAYEILSDPEKRKIYDQYGLEFLLRGGTSPPPPSPGGAGGVPPFMRSGTFPGGGFGGPAGAGGTRTGHFSFGGMPNPFMPGNPTGIWEQFVRTEGQGFGGGSSDRGGGMDAFDFDLNFSSSPLGGHGRTRVHREPPNGRSKTPETTIVEKPIEFSLEEIFNGAKKKLRVKRKTFDKSGKIQREDKELEINVKPGMKPGSKFKFKGVGDEIDGTKQDLHFIIEEKPHERFVREGDNLTTTIALPLKDALVGWSRTVETIDGKGLTVSHSGPTSPTWQEVYPGLGMVNSKDPSKRGDFIVRPNIIFPQSLTPEQKQKLKEILP</sequence>
<dbReference type="Pfam" id="PF01556">
    <property type="entry name" value="DnaJ_C"/>
    <property type="match status" value="1"/>
</dbReference>
<dbReference type="FunFam" id="2.60.260.20:FF:000002">
    <property type="entry name" value="Dnaj homolog subfamily b member"/>
    <property type="match status" value="1"/>
</dbReference>
<dbReference type="EMBL" id="ML121538">
    <property type="protein sequence ID" value="RPB25326.1"/>
    <property type="molecule type" value="Genomic_DNA"/>
</dbReference>
<dbReference type="CDD" id="cd10747">
    <property type="entry name" value="DnaJ_C"/>
    <property type="match status" value="1"/>
</dbReference>
<dbReference type="STRING" id="1051890.A0A3N4LR41"/>
<accession>A0A3N4LR41</accession>
<reference evidence="4 5" key="1">
    <citation type="journal article" date="2018" name="Nat. Ecol. Evol.">
        <title>Pezizomycetes genomes reveal the molecular basis of ectomycorrhizal truffle lifestyle.</title>
        <authorList>
            <person name="Murat C."/>
            <person name="Payen T."/>
            <person name="Noel B."/>
            <person name="Kuo A."/>
            <person name="Morin E."/>
            <person name="Chen J."/>
            <person name="Kohler A."/>
            <person name="Krizsan K."/>
            <person name="Balestrini R."/>
            <person name="Da Silva C."/>
            <person name="Montanini B."/>
            <person name="Hainaut M."/>
            <person name="Levati E."/>
            <person name="Barry K.W."/>
            <person name="Belfiori B."/>
            <person name="Cichocki N."/>
            <person name="Clum A."/>
            <person name="Dockter R.B."/>
            <person name="Fauchery L."/>
            <person name="Guy J."/>
            <person name="Iotti M."/>
            <person name="Le Tacon F."/>
            <person name="Lindquist E.A."/>
            <person name="Lipzen A."/>
            <person name="Malagnac F."/>
            <person name="Mello A."/>
            <person name="Molinier V."/>
            <person name="Miyauchi S."/>
            <person name="Poulain J."/>
            <person name="Riccioni C."/>
            <person name="Rubini A."/>
            <person name="Sitrit Y."/>
            <person name="Splivallo R."/>
            <person name="Traeger S."/>
            <person name="Wang M."/>
            <person name="Zifcakova L."/>
            <person name="Wipf D."/>
            <person name="Zambonelli A."/>
            <person name="Paolocci F."/>
            <person name="Nowrousian M."/>
            <person name="Ottonello S."/>
            <person name="Baldrian P."/>
            <person name="Spatafora J.W."/>
            <person name="Henrissat B."/>
            <person name="Nagy L.G."/>
            <person name="Aury J.M."/>
            <person name="Wincker P."/>
            <person name="Grigoriev I.V."/>
            <person name="Bonfante P."/>
            <person name="Martin F.M."/>
        </authorList>
    </citation>
    <scope>NUCLEOTIDE SEQUENCE [LARGE SCALE GENOMIC DNA]</scope>
    <source>
        <strain evidence="4 5">ATCC MYA-4762</strain>
    </source>
</reference>
<dbReference type="GO" id="GO:0005829">
    <property type="term" value="C:cytosol"/>
    <property type="evidence" value="ECO:0007669"/>
    <property type="project" value="TreeGrafter"/>
</dbReference>
<keyword evidence="1" id="KW-0143">Chaperone</keyword>
<dbReference type="FunFam" id="2.60.260.20:FF:000013">
    <property type="entry name" value="DnaJ subfamily B member 11"/>
    <property type="match status" value="1"/>
</dbReference>
<dbReference type="FunCoup" id="A0A3N4LR41">
    <property type="interactions" value="402"/>
</dbReference>
<evidence type="ECO:0000313" key="5">
    <source>
        <dbReference type="Proteomes" id="UP000267821"/>
    </source>
</evidence>
<dbReference type="PANTHER" id="PTHR24078">
    <property type="entry name" value="DNAJ HOMOLOG SUBFAMILY C MEMBER"/>
    <property type="match status" value="1"/>
</dbReference>
<dbReference type="GO" id="GO:0006413">
    <property type="term" value="P:translational initiation"/>
    <property type="evidence" value="ECO:0007669"/>
    <property type="project" value="TreeGrafter"/>
</dbReference>
<dbReference type="Pfam" id="PF00226">
    <property type="entry name" value="DnaJ"/>
    <property type="match status" value="1"/>
</dbReference>
<dbReference type="InterPro" id="IPR008971">
    <property type="entry name" value="HSP40/DnaJ_pept-bd"/>
</dbReference>
<gene>
    <name evidence="4" type="ORF">L211DRAFT_836657</name>
</gene>
<organism evidence="4 5">
    <name type="scientific">Terfezia boudieri ATCC MYA-4762</name>
    <dbReference type="NCBI Taxonomy" id="1051890"/>
    <lineage>
        <taxon>Eukaryota</taxon>
        <taxon>Fungi</taxon>
        <taxon>Dikarya</taxon>
        <taxon>Ascomycota</taxon>
        <taxon>Pezizomycotina</taxon>
        <taxon>Pezizomycetes</taxon>
        <taxon>Pezizales</taxon>
        <taxon>Pezizaceae</taxon>
        <taxon>Terfezia</taxon>
    </lineage>
</organism>
<dbReference type="Gene3D" id="2.60.260.20">
    <property type="entry name" value="Urease metallochaperone UreE, N-terminal domain"/>
    <property type="match status" value="2"/>
</dbReference>
<dbReference type="InterPro" id="IPR036869">
    <property type="entry name" value="J_dom_sf"/>
</dbReference>
<name>A0A3N4LR41_9PEZI</name>
<dbReference type="SUPFAM" id="SSF49493">
    <property type="entry name" value="HSP40/DnaJ peptide-binding domain"/>
    <property type="match status" value="2"/>
</dbReference>
<dbReference type="AlphaFoldDB" id="A0A3N4LR41"/>
<dbReference type="PRINTS" id="PR00625">
    <property type="entry name" value="JDOMAIN"/>
</dbReference>
<dbReference type="CDD" id="cd06257">
    <property type="entry name" value="DnaJ"/>
    <property type="match status" value="1"/>
</dbReference>
<dbReference type="Proteomes" id="UP000267821">
    <property type="component" value="Unassembled WGS sequence"/>
</dbReference>
<dbReference type="GO" id="GO:0051087">
    <property type="term" value="F:protein-folding chaperone binding"/>
    <property type="evidence" value="ECO:0007669"/>
    <property type="project" value="TreeGrafter"/>
</dbReference>
<dbReference type="SMART" id="SM00271">
    <property type="entry name" value="DnaJ"/>
    <property type="match status" value="1"/>
</dbReference>
<dbReference type="InParanoid" id="A0A3N4LR41"/>
<dbReference type="PANTHER" id="PTHR24078:SF553">
    <property type="entry name" value="DNAJ HOMOLOG SUBFAMILY B MEMBER 5"/>
    <property type="match status" value="1"/>
</dbReference>
<protein>
    <submittedName>
        <fullName evidence="4">DnaJ-domain-containing protein</fullName>
    </submittedName>
</protein>
<dbReference type="PROSITE" id="PS00636">
    <property type="entry name" value="DNAJ_1"/>
    <property type="match status" value="1"/>
</dbReference>
<dbReference type="GO" id="GO:0006457">
    <property type="term" value="P:protein folding"/>
    <property type="evidence" value="ECO:0007669"/>
    <property type="project" value="InterPro"/>
</dbReference>
<dbReference type="OrthoDB" id="550424at2759"/>
<evidence type="ECO:0000256" key="1">
    <source>
        <dbReference type="ARBA" id="ARBA00023186"/>
    </source>
</evidence>
<dbReference type="SUPFAM" id="SSF46565">
    <property type="entry name" value="Chaperone J-domain"/>
    <property type="match status" value="1"/>
</dbReference>
<evidence type="ECO:0000256" key="2">
    <source>
        <dbReference type="SAM" id="MobiDB-lite"/>
    </source>
</evidence>
<dbReference type="InterPro" id="IPR001623">
    <property type="entry name" value="DnaJ_domain"/>
</dbReference>
<dbReference type="GO" id="GO:0051082">
    <property type="term" value="F:unfolded protein binding"/>
    <property type="evidence" value="ECO:0007669"/>
    <property type="project" value="InterPro"/>
</dbReference>
<proteinExistence type="predicted"/>
<evidence type="ECO:0000259" key="3">
    <source>
        <dbReference type="PROSITE" id="PS50076"/>
    </source>
</evidence>
<keyword evidence="5" id="KW-1185">Reference proteome</keyword>